<comment type="caution">
    <text evidence="1">The sequence shown here is derived from an EMBL/GenBank/DDBJ whole genome shotgun (WGS) entry which is preliminary data.</text>
</comment>
<name>A0ACC3C5D4_PYRYE</name>
<gene>
    <name evidence="1" type="ORF">I4F81_007716</name>
</gene>
<keyword evidence="2" id="KW-1185">Reference proteome</keyword>
<organism evidence="1 2">
    <name type="scientific">Pyropia yezoensis</name>
    <name type="common">Susabi-nori</name>
    <name type="synonym">Porphyra yezoensis</name>
    <dbReference type="NCBI Taxonomy" id="2788"/>
    <lineage>
        <taxon>Eukaryota</taxon>
        <taxon>Rhodophyta</taxon>
        <taxon>Bangiophyceae</taxon>
        <taxon>Bangiales</taxon>
        <taxon>Bangiaceae</taxon>
        <taxon>Pyropia</taxon>
    </lineage>
</organism>
<protein>
    <submittedName>
        <fullName evidence="1">Uncharacterized protein</fullName>
    </submittedName>
</protein>
<dbReference type="EMBL" id="CM020619">
    <property type="protein sequence ID" value="KAK1865181.1"/>
    <property type="molecule type" value="Genomic_DNA"/>
</dbReference>
<sequence>MAPPLALRGWTRAVSVVVAATVAVAMAAGAVAAEETAATAATTNGTASGGASAGETLGEAAVRRKVIPTGGRRWPDIALRRSASADPRHAAREHWPYEQIRADHRWKTLSGGAEAIYHGAGQMLTGSEPWLSSRAAGWQTHGWVASSKDHLHPDKGGVRAYAVSLYDQRDEWEVKVVIAKASRAPHPRATATLPAGFSVVGGGAKVHWKGLGSLLVDSYPSGTRSWTGSAKDHLKSDPSTLTVYAIGLRRRDGKTPPIRIKQQTFERAAHPSGTVYTTPGWGLLGGGASVSKGGLGNMLVSLVPAANGRSFRAGAKDHLKSDGQRITVYLIEMKGAVQWQ</sequence>
<evidence type="ECO:0000313" key="2">
    <source>
        <dbReference type="Proteomes" id="UP000798662"/>
    </source>
</evidence>
<accession>A0ACC3C5D4</accession>
<evidence type="ECO:0000313" key="1">
    <source>
        <dbReference type="EMBL" id="KAK1865181.1"/>
    </source>
</evidence>
<proteinExistence type="predicted"/>
<dbReference type="Proteomes" id="UP000798662">
    <property type="component" value="Chromosome 2"/>
</dbReference>
<reference evidence="1" key="1">
    <citation type="submission" date="2019-11" db="EMBL/GenBank/DDBJ databases">
        <title>Nori genome reveals adaptations in red seaweeds to the harsh intertidal environment.</title>
        <authorList>
            <person name="Wang D."/>
            <person name="Mao Y."/>
        </authorList>
    </citation>
    <scope>NUCLEOTIDE SEQUENCE</scope>
    <source>
        <tissue evidence="1">Gametophyte</tissue>
    </source>
</reference>